<dbReference type="PANTHER" id="PTHR30600:SF9">
    <property type="entry name" value="BLR7738 PROTEIN"/>
    <property type="match status" value="1"/>
</dbReference>
<proteinExistence type="predicted"/>
<dbReference type="GO" id="GO:0020037">
    <property type="term" value="F:heme binding"/>
    <property type="evidence" value="ECO:0007669"/>
    <property type="project" value="InterPro"/>
</dbReference>
<evidence type="ECO:0000313" key="5">
    <source>
        <dbReference type="Proteomes" id="UP000031599"/>
    </source>
</evidence>
<evidence type="ECO:0000313" key="4">
    <source>
        <dbReference type="EMBL" id="KIG17969.1"/>
    </source>
</evidence>
<dbReference type="EMBL" id="JMCC02000016">
    <property type="protein sequence ID" value="KIG17969.1"/>
    <property type="molecule type" value="Genomic_DNA"/>
</dbReference>
<evidence type="ECO:0000259" key="3">
    <source>
        <dbReference type="Pfam" id="PF03150"/>
    </source>
</evidence>
<dbReference type="SUPFAM" id="SSF46626">
    <property type="entry name" value="Cytochrome c"/>
    <property type="match status" value="2"/>
</dbReference>
<dbReference type="PANTHER" id="PTHR30600">
    <property type="entry name" value="CYTOCHROME C PEROXIDASE-RELATED"/>
    <property type="match status" value="1"/>
</dbReference>
<dbReference type="InterPro" id="IPR036909">
    <property type="entry name" value="Cyt_c-like_dom_sf"/>
</dbReference>
<comment type="subcellular location">
    <subcellularLocation>
        <location evidence="1">Cell envelope</location>
    </subcellularLocation>
</comment>
<dbReference type="Proteomes" id="UP000031599">
    <property type="component" value="Unassembled WGS sequence"/>
</dbReference>
<dbReference type="AlphaFoldDB" id="A0A0C1ZKD4"/>
<dbReference type="RefSeq" id="WP_052547566.1">
    <property type="nucleotide sequence ID" value="NZ_JMCC02000016.1"/>
</dbReference>
<gene>
    <name evidence="4" type="ORF">DB30_02184</name>
</gene>
<dbReference type="Gene3D" id="1.10.760.10">
    <property type="entry name" value="Cytochrome c-like domain"/>
    <property type="match status" value="2"/>
</dbReference>
<dbReference type="GO" id="GO:0004130">
    <property type="term" value="F:cytochrome-c peroxidase activity"/>
    <property type="evidence" value="ECO:0007669"/>
    <property type="project" value="TreeGrafter"/>
</dbReference>
<dbReference type="GO" id="GO:0030313">
    <property type="term" value="C:cell envelope"/>
    <property type="evidence" value="ECO:0007669"/>
    <property type="project" value="UniProtKB-SubCell"/>
</dbReference>
<evidence type="ECO:0000256" key="1">
    <source>
        <dbReference type="ARBA" id="ARBA00004196"/>
    </source>
</evidence>
<sequence length="438" mass="47661">MSGTNGRACGDCHVADEHRGLPPEHVQDLLENDPDNPLFADIDADVRGTDNPTFNNLSHGLARILIPLPDNMDVIDFAGNVVTPPDRIVEVWRAVPSIINTSFTGPYLYDGRADTLEAQALGAIEHHSESSHATGNGLLKRIADFERTQFSSDRARFVHEQLEAGIPAADIPIPEDDPAFLATLTPEQLHGKEVYDFACMGCHGGARDDIIVDRQIHDALCFAPRPDGNLNRDFTDLNDNGVFDIALEGLTLVFEAPEEGCGEFPFIGITAATVLGQIGLAFEPIPYNITANFPAYRFRFYRDNARTEHWTDLPPLPLFNEQGLPAVDERGVPIAGPSGGPIPFTTDPGRALITGNPSDFEGFDVPQLRGIANTAPYFHDNNVLTLEEVVELYSRAILPAIPGGPFPPIHVTPQPSFFPGESLSPAEKADLVAFLEVF</sequence>
<protein>
    <recommendedName>
        <fullName evidence="3">Di-haem cytochrome c peroxidase domain-containing protein</fullName>
    </recommendedName>
</protein>
<dbReference type="InterPro" id="IPR004852">
    <property type="entry name" value="Di-haem_cyt_c_peroxidsae"/>
</dbReference>
<reference evidence="4 5" key="1">
    <citation type="submission" date="2014-12" db="EMBL/GenBank/DDBJ databases">
        <title>Genome assembly of Enhygromyxa salina DSM 15201.</title>
        <authorList>
            <person name="Sharma G."/>
            <person name="Subramanian S."/>
        </authorList>
    </citation>
    <scope>NUCLEOTIDE SEQUENCE [LARGE SCALE GENOMIC DNA]</scope>
    <source>
        <strain evidence="4 5">DSM 15201</strain>
    </source>
</reference>
<accession>A0A0C1ZKD4</accession>
<comment type="caution">
    <text evidence="4">The sequence shown here is derived from an EMBL/GenBank/DDBJ whole genome shotgun (WGS) entry which is preliminary data.</text>
</comment>
<dbReference type="InterPro" id="IPR051395">
    <property type="entry name" value="Cytochrome_c_Peroxidase/MauG"/>
</dbReference>
<dbReference type="GO" id="GO:0009055">
    <property type="term" value="F:electron transfer activity"/>
    <property type="evidence" value="ECO:0007669"/>
    <property type="project" value="InterPro"/>
</dbReference>
<keyword evidence="2" id="KW-0560">Oxidoreductase</keyword>
<feature type="domain" description="Di-haem cytochrome c peroxidase" evidence="3">
    <location>
        <begin position="1"/>
        <end position="144"/>
    </location>
</feature>
<evidence type="ECO:0000256" key="2">
    <source>
        <dbReference type="ARBA" id="ARBA00023002"/>
    </source>
</evidence>
<name>A0A0C1ZKD4_9BACT</name>
<dbReference type="Pfam" id="PF03150">
    <property type="entry name" value="CCP_MauG"/>
    <property type="match status" value="1"/>
</dbReference>
<organism evidence="4 5">
    <name type="scientific">Enhygromyxa salina</name>
    <dbReference type="NCBI Taxonomy" id="215803"/>
    <lineage>
        <taxon>Bacteria</taxon>
        <taxon>Pseudomonadati</taxon>
        <taxon>Myxococcota</taxon>
        <taxon>Polyangia</taxon>
        <taxon>Nannocystales</taxon>
        <taxon>Nannocystaceae</taxon>
        <taxon>Enhygromyxa</taxon>
    </lineage>
</organism>